<dbReference type="InterPro" id="IPR003594">
    <property type="entry name" value="HATPase_dom"/>
</dbReference>
<dbReference type="Gene3D" id="1.10.287.130">
    <property type="match status" value="1"/>
</dbReference>
<keyword evidence="3" id="KW-0597">Phosphoprotein</keyword>
<dbReference type="PROSITE" id="PS50109">
    <property type="entry name" value="HIS_KIN"/>
    <property type="match status" value="1"/>
</dbReference>
<dbReference type="InterPro" id="IPR005467">
    <property type="entry name" value="His_kinase_dom"/>
</dbReference>
<dbReference type="Proteomes" id="UP001596170">
    <property type="component" value="Unassembled WGS sequence"/>
</dbReference>
<evidence type="ECO:0000256" key="1">
    <source>
        <dbReference type="ARBA" id="ARBA00000085"/>
    </source>
</evidence>
<dbReference type="SMART" id="SM00387">
    <property type="entry name" value="HATPase_c"/>
    <property type="match status" value="1"/>
</dbReference>
<dbReference type="InterPro" id="IPR036890">
    <property type="entry name" value="HATPase_C_sf"/>
</dbReference>
<evidence type="ECO:0000313" key="11">
    <source>
        <dbReference type="EMBL" id="MFC6040794.1"/>
    </source>
</evidence>
<gene>
    <name evidence="11" type="ORF">ACFPYN_15305</name>
</gene>
<evidence type="ECO:0000256" key="3">
    <source>
        <dbReference type="ARBA" id="ARBA00022553"/>
    </source>
</evidence>
<evidence type="ECO:0000256" key="2">
    <source>
        <dbReference type="ARBA" id="ARBA00012438"/>
    </source>
</evidence>
<evidence type="ECO:0000256" key="7">
    <source>
        <dbReference type="ARBA" id="ARBA00022840"/>
    </source>
</evidence>
<name>A0ABW1LBF5_9BACL</name>
<feature type="transmembrane region" description="Helical" evidence="9">
    <location>
        <begin position="40"/>
        <end position="61"/>
    </location>
</feature>
<dbReference type="PANTHER" id="PTHR43065">
    <property type="entry name" value="SENSOR HISTIDINE KINASE"/>
    <property type="match status" value="1"/>
</dbReference>
<dbReference type="PRINTS" id="PR00344">
    <property type="entry name" value="BCTRLSENSOR"/>
</dbReference>
<protein>
    <recommendedName>
        <fullName evidence="2">histidine kinase</fullName>
        <ecNumber evidence="2">2.7.13.3</ecNumber>
    </recommendedName>
</protein>
<proteinExistence type="predicted"/>
<dbReference type="Gene3D" id="3.30.565.10">
    <property type="entry name" value="Histidine kinase-like ATPase, C-terminal domain"/>
    <property type="match status" value="1"/>
</dbReference>
<feature type="transmembrane region" description="Helical" evidence="9">
    <location>
        <begin position="12"/>
        <end position="34"/>
    </location>
</feature>
<evidence type="ECO:0000256" key="6">
    <source>
        <dbReference type="ARBA" id="ARBA00022777"/>
    </source>
</evidence>
<evidence type="ECO:0000259" key="10">
    <source>
        <dbReference type="PROSITE" id="PS50109"/>
    </source>
</evidence>
<dbReference type="Pfam" id="PF00512">
    <property type="entry name" value="HisKA"/>
    <property type="match status" value="1"/>
</dbReference>
<organism evidence="11 12">
    <name type="scientific">Paenisporosarcina macmurdoensis</name>
    <dbReference type="NCBI Taxonomy" id="212659"/>
    <lineage>
        <taxon>Bacteria</taxon>
        <taxon>Bacillati</taxon>
        <taxon>Bacillota</taxon>
        <taxon>Bacilli</taxon>
        <taxon>Bacillales</taxon>
        <taxon>Caryophanaceae</taxon>
        <taxon>Paenisporosarcina</taxon>
    </lineage>
</organism>
<dbReference type="RefSeq" id="WP_377735360.1">
    <property type="nucleotide sequence ID" value="NZ_JBHSRI010000025.1"/>
</dbReference>
<evidence type="ECO:0000256" key="9">
    <source>
        <dbReference type="SAM" id="Phobius"/>
    </source>
</evidence>
<comment type="caution">
    <text evidence="11">The sequence shown here is derived from an EMBL/GenBank/DDBJ whole genome shotgun (WGS) entry which is preliminary data.</text>
</comment>
<evidence type="ECO:0000313" key="12">
    <source>
        <dbReference type="Proteomes" id="UP001596170"/>
    </source>
</evidence>
<feature type="transmembrane region" description="Helical" evidence="9">
    <location>
        <begin position="136"/>
        <end position="160"/>
    </location>
</feature>
<dbReference type="InterPro" id="IPR003661">
    <property type="entry name" value="HisK_dim/P_dom"/>
</dbReference>
<keyword evidence="6" id="KW-0418">Kinase</keyword>
<evidence type="ECO:0000256" key="5">
    <source>
        <dbReference type="ARBA" id="ARBA00022741"/>
    </source>
</evidence>
<dbReference type="EMBL" id="JBHSRI010000025">
    <property type="protein sequence ID" value="MFC6040794.1"/>
    <property type="molecule type" value="Genomic_DNA"/>
</dbReference>
<dbReference type="InterPro" id="IPR004358">
    <property type="entry name" value="Sig_transdc_His_kin-like_C"/>
</dbReference>
<dbReference type="SUPFAM" id="SSF55874">
    <property type="entry name" value="ATPase domain of HSP90 chaperone/DNA topoisomerase II/histidine kinase"/>
    <property type="match status" value="1"/>
</dbReference>
<dbReference type="SUPFAM" id="SSF47384">
    <property type="entry name" value="Homodimeric domain of signal transducing histidine kinase"/>
    <property type="match status" value="1"/>
</dbReference>
<comment type="catalytic activity">
    <reaction evidence="1">
        <text>ATP + protein L-histidine = ADP + protein N-phospho-L-histidine.</text>
        <dbReference type="EC" id="2.7.13.3"/>
    </reaction>
</comment>
<evidence type="ECO:0000256" key="8">
    <source>
        <dbReference type="ARBA" id="ARBA00023012"/>
    </source>
</evidence>
<feature type="transmembrane region" description="Helical" evidence="9">
    <location>
        <begin position="106"/>
        <end position="124"/>
    </location>
</feature>
<dbReference type="PANTHER" id="PTHR43065:SF46">
    <property type="entry name" value="C4-DICARBOXYLATE TRANSPORT SENSOR PROTEIN DCTB"/>
    <property type="match status" value="1"/>
</dbReference>
<evidence type="ECO:0000256" key="4">
    <source>
        <dbReference type="ARBA" id="ARBA00022679"/>
    </source>
</evidence>
<keyword evidence="7 11" id="KW-0067">ATP-binding</keyword>
<dbReference type="SMART" id="SM00388">
    <property type="entry name" value="HisKA"/>
    <property type="match status" value="1"/>
</dbReference>
<keyword evidence="4" id="KW-0808">Transferase</keyword>
<keyword evidence="9" id="KW-0812">Transmembrane</keyword>
<feature type="transmembrane region" description="Helical" evidence="9">
    <location>
        <begin position="166"/>
        <end position="188"/>
    </location>
</feature>
<keyword evidence="8" id="KW-0902">Two-component regulatory system</keyword>
<keyword evidence="9" id="KW-0472">Membrane</keyword>
<feature type="transmembrane region" description="Helical" evidence="9">
    <location>
        <begin position="82"/>
        <end position="100"/>
    </location>
</feature>
<feature type="domain" description="Histidine kinase" evidence="10">
    <location>
        <begin position="213"/>
        <end position="420"/>
    </location>
</feature>
<dbReference type="Pfam" id="PF02518">
    <property type="entry name" value="HATPase_c"/>
    <property type="match status" value="1"/>
</dbReference>
<dbReference type="EC" id="2.7.13.3" evidence="2"/>
<keyword evidence="12" id="KW-1185">Reference proteome</keyword>
<dbReference type="CDD" id="cd00082">
    <property type="entry name" value="HisKA"/>
    <property type="match status" value="1"/>
</dbReference>
<keyword evidence="5" id="KW-0547">Nucleotide-binding</keyword>
<reference evidence="12" key="1">
    <citation type="journal article" date="2019" name="Int. J. Syst. Evol. Microbiol.">
        <title>The Global Catalogue of Microorganisms (GCM) 10K type strain sequencing project: providing services to taxonomists for standard genome sequencing and annotation.</title>
        <authorList>
            <consortium name="The Broad Institute Genomics Platform"/>
            <consortium name="The Broad Institute Genome Sequencing Center for Infectious Disease"/>
            <person name="Wu L."/>
            <person name="Ma J."/>
        </authorList>
    </citation>
    <scope>NUCLEOTIDE SEQUENCE [LARGE SCALE GENOMIC DNA]</scope>
    <source>
        <strain evidence="12">CCUG 54527</strain>
    </source>
</reference>
<dbReference type="InterPro" id="IPR036097">
    <property type="entry name" value="HisK_dim/P_sf"/>
</dbReference>
<accession>A0ABW1LBF5</accession>
<dbReference type="GO" id="GO:0005524">
    <property type="term" value="F:ATP binding"/>
    <property type="evidence" value="ECO:0007669"/>
    <property type="project" value="UniProtKB-KW"/>
</dbReference>
<keyword evidence="9" id="KW-1133">Transmembrane helix</keyword>
<sequence length="420" mass="47839">MGIITKDLLINFLFILLPLFLLQMIYLLKIVYRIDKLKDILVTILSVVSIILCMLFPFSVGDGLFWDLRRIPFIIGILYGRKNTAFILLLSMLLIRYLLWGANTGFYISIITYTLLAIIVNYVSRYYLKMALVKKVWMSVLLVILSTQVTYFTTFLLFNINLSANMWVQYFVITIVGTLLATLLIEVIRMNSDMLEKLIKAEKLEVVSHLAASISHEVRNPLTTCKGFLQLSYEQEKSPEVKQYLGTAIQELDRASDIINDYLTFAKPAPEKVEKVSVFQEVHNVVNVLTPLANMQDVQIFTNLDESNQNYISGDRKKLEQSLINIVKNGIESMPKGGKLIINSVVDYPVVRIKIRDEGKGMTQQQINRLGEPYFTMKNNGTGLGMMVSFSLIKGMDGHISVDSEVGKWTSFTIEFPMAY</sequence>